<dbReference type="AlphaFoldDB" id="A9NYJ1"/>
<dbReference type="EMBL" id="EF086441">
    <property type="protein sequence ID" value="ABK25702.1"/>
    <property type="molecule type" value="mRNA"/>
</dbReference>
<organism evidence="1">
    <name type="scientific">Picea sitchensis</name>
    <name type="common">Sitka spruce</name>
    <name type="synonym">Pinus sitchensis</name>
    <dbReference type="NCBI Taxonomy" id="3332"/>
    <lineage>
        <taxon>Eukaryota</taxon>
        <taxon>Viridiplantae</taxon>
        <taxon>Streptophyta</taxon>
        <taxon>Embryophyta</taxon>
        <taxon>Tracheophyta</taxon>
        <taxon>Spermatophyta</taxon>
        <taxon>Pinopsida</taxon>
        <taxon>Pinidae</taxon>
        <taxon>Conifers I</taxon>
        <taxon>Pinales</taxon>
        <taxon>Pinaceae</taxon>
        <taxon>Picea</taxon>
    </lineage>
</organism>
<name>A9NYJ1_PICSI</name>
<protein>
    <submittedName>
        <fullName evidence="1">Uncharacterized protein</fullName>
    </submittedName>
</protein>
<proteinExistence type="evidence at transcript level"/>
<evidence type="ECO:0000313" key="1">
    <source>
        <dbReference type="EMBL" id="ABK25702.1"/>
    </source>
</evidence>
<accession>A9NYJ1</accession>
<sequence>MQILPVKHQRYSYSNWLELFKASVNPVDLTPLASLRSRINLTD</sequence>
<reference evidence="1" key="1">
    <citation type="journal article" date="2008" name="BMC Genomics">
        <title>A conifer genomics resource of 200,000 spruce (Picea spp.) ESTs and 6,464 high-quality, sequence-finished full-length cDNAs for Sitka spruce (Picea sitchensis).</title>
        <authorList>
            <person name="Ralph S.G."/>
            <person name="Chun H.J."/>
            <person name="Kolosova N."/>
            <person name="Cooper D."/>
            <person name="Oddy C."/>
            <person name="Ritland C.E."/>
            <person name="Kirkpatrick R."/>
            <person name="Moore R."/>
            <person name="Barber S."/>
            <person name="Holt R.A."/>
            <person name="Jones S.J."/>
            <person name="Marra M.A."/>
            <person name="Douglas C.J."/>
            <person name="Ritland K."/>
            <person name="Bohlmann J."/>
        </authorList>
    </citation>
    <scope>NUCLEOTIDE SEQUENCE</scope>
    <source>
        <tissue evidence="1">Green portion of the leader tissue</tissue>
    </source>
</reference>